<evidence type="ECO:0000313" key="3">
    <source>
        <dbReference type="Proteomes" id="UP000324222"/>
    </source>
</evidence>
<evidence type="ECO:0008006" key="4">
    <source>
        <dbReference type="Google" id="ProtNLM"/>
    </source>
</evidence>
<protein>
    <recommendedName>
        <fullName evidence="4">Secreted protein</fullName>
    </recommendedName>
</protein>
<gene>
    <name evidence="2" type="ORF">E2C01_040674</name>
</gene>
<dbReference type="EMBL" id="VSRR010007461">
    <property type="protein sequence ID" value="MPC46942.1"/>
    <property type="molecule type" value="Genomic_DNA"/>
</dbReference>
<proteinExistence type="predicted"/>
<organism evidence="2 3">
    <name type="scientific">Portunus trituberculatus</name>
    <name type="common">Swimming crab</name>
    <name type="synonym">Neptunus trituberculatus</name>
    <dbReference type="NCBI Taxonomy" id="210409"/>
    <lineage>
        <taxon>Eukaryota</taxon>
        <taxon>Metazoa</taxon>
        <taxon>Ecdysozoa</taxon>
        <taxon>Arthropoda</taxon>
        <taxon>Crustacea</taxon>
        <taxon>Multicrustacea</taxon>
        <taxon>Malacostraca</taxon>
        <taxon>Eumalacostraca</taxon>
        <taxon>Eucarida</taxon>
        <taxon>Decapoda</taxon>
        <taxon>Pleocyemata</taxon>
        <taxon>Brachyura</taxon>
        <taxon>Eubrachyura</taxon>
        <taxon>Portunoidea</taxon>
        <taxon>Portunidae</taxon>
        <taxon>Portuninae</taxon>
        <taxon>Portunus</taxon>
    </lineage>
</organism>
<comment type="caution">
    <text evidence="2">The sequence shown here is derived from an EMBL/GenBank/DDBJ whole genome shotgun (WGS) entry which is preliminary data.</text>
</comment>
<sequence length="92" mass="9886">MGRILLPWGASASAYWPLVVSCQCLVERGSNGGGVYLNKREPLPHDQCEHLKHPPRCCTVQGAALRCTVLCGGHGKAWHGASRRNASTGVHI</sequence>
<feature type="chain" id="PRO_5022895459" description="Secreted protein" evidence="1">
    <location>
        <begin position="22"/>
        <end position="92"/>
    </location>
</feature>
<reference evidence="2 3" key="1">
    <citation type="submission" date="2019-05" db="EMBL/GenBank/DDBJ databases">
        <title>Another draft genome of Portunus trituberculatus and its Hox gene families provides insights of decapod evolution.</title>
        <authorList>
            <person name="Jeong J.-H."/>
            <person name="Song I."/>
            <person name="Kim S."/>
            <person name="Choi T."/>
            <person name="Kim D."/>
            <person name="Ryu S."/>
            <person name="Kim W."/>
        </authorList>
    </citation>
    <scope>NUCLEOTIDE SEQUENCE [LARGE SCALE GENOMIC DNA]</scope>
    <source>
        <tissue evidence="2">Muscle</tissue>
    </source>
</reference>
<dbReference type="Proteomes" id="UP000324222">
    <property type="component" value="Unassembled WGS sequence"/>
</dbReference>
<keyword evidence="3" id="KW-1185">Reference proteome</keyword>
<dbReference type="AlphaFoldDB" id="A0A5B7FKF0"/>
<evidence type="ECO:0000256" key="1">
    <source>
        <dbReference type="SAM" id="SignalP"/>
    </source>
</evidence>
<keyword evidence="1" id="KW-0732">Signal</keyword>
<name>A0A5B7FKF0_PORTR</name>
<feature type="signal peptide" evidence="1">
    <location>
        <begin position="1"/>
        <end position="21"/>
    </location>
</feature>
<accession>A0A5B7FKF0</accession>
<evidence type="ECO:0000313" key="2">
    <source>
        <dbReference type="EMBL" id="MPC46942.1"/>
    </source>
</evidence>
<dbReference type="PROSITE" id="PS51257">
    <property type="entry name" value="PROKAR_LIPOPROTEIN"/>
    <property type="match status" value="1"/>
</dbReference>